<reference evidence="3 4" key="1">
    <citation type="journal article" date="2022" name="bioRxiv">
        <title>Genomics of Preaxostyla Flagellates Illuminates Evolutionary Transitions and the Path Towards Mitochondrial Loss.</title>
        <authorList>
            <person name="Novak L.V.F."/>
            <person name="Treitli S.C."/>
            <person name="Pyrih J."/>
            <person name="Halakuc P."/>
            <person name="Pipaliya S.V."/>
            <person name="Vacek V."/>
            <person name="Brzon O."/>
            <person name="Soukal P."/>
            <person name="Eme L."/>
            <person name="Dacks J.B."/>
            <person name="Karnkowska A."/>
            <person name="Elias M."/>
            <person name="Hampl V."/>
        </authorList>
    </citation>
    <scope>NUCLEOTIDE SEQUENCE [LARGE SCALE GENOMIC DNA]</scope>
    <source>
        <strain evidence="3">NAU3</strain>
        <tissue evidence="3">Gut</tissue>
    </source>
</reference>
<organism evidence="3 4">
    <name type="scientific">Blattamonas nauphoetae</name>
    <dbReference type="NCBI Taxonomy" id="2049346"/>
    <lineage>
        <taxon>Eukaryota</taxon>
        <taxon>Metamonada</taxon>
        <taxon>Preaxostyla</taxon>
        <taxon>Oxymonadida</taxon>
        <taxon>Blattamonas</taxon>
    </lineage>
</organism>
<dbReference type="Gene3D" id="3.30.1120.90">
    <property type="entry name" value="Nucleosome assembly protein"/>
    <property type="match status" value="1"/>
</dbReference>
<comment type="caution">
    <text evidence="3">The sequence shown here is derived from an EMBL/GenBank/DDBJ whole genome shotgun (WGS) entry which is preliminary data.</text>
</comment>
<dbReference type="EMBL" id="JARBJD010000110">
    <property type="protein sequence ID" value="KAK2951994.1"/>
    <property type="molecule type" value="Genomic_DNA"/>
</dbReference>
<comment type="similarity">
    <text evidence="1 2">Belongs to the nucleosome assembly protein (NAP) family.</text>
</comment>
<evidence type="ECO:0000256" key="2">
    <source>
        <dbReference type="RuleBase" id="RU003876"/>
    </source>
</evidence>
<dbReference type="Proteomes" id="UP001281761">
    <property type="component" value="Unassembled WGS sequence"/>
</dbReference>
<protein>
    <submittedName>
        <fullName evidence="3">Nucleosome assembly protein (NAP)</fullName>
    </submittedName>
</protein>
<accession>A0ABQ9XJT6</accession>
<sequence>MTVVPQQDIVEETSELPSLEVDVETFKELFQLQQSIDKISSSFRSQISQADQLFREKTKQVVKNRNSSLSRIPQFWAVVLQSHPIFSQFLLDEQTNDAMMSCTDIVFNDIDQDSPSFSMKFLFSENPYFENHSIEKKFMISSDGNTVTVQATPILWKKDHNIIENLIAEAGEGQERLFSIFELFDEQDIDPQFAFLLREEVYLDPLRHFEDATGLLGDGGLMGDIPRSQTSP</sequence>
<dbReference type="PANTHER" id="PTHR11875">
    <property type="entry name" value="TESTIS-SPECIFIC Y-ENCODED PROTEIN"/>
    <property type="match status" value="1"/>
</dbReference>
<dbReference type="InterPro" id="IPR037231">
    <property type="entry name" value="NAP-like_sf"/>
</dbReference>
<proteinExistence type="inferred from homology"/>
<name>A0ABQ9XJT6_9EUKA</name>
<keyword evidence="4" id="KW-1185">Reference proteome</keyword>
<dbReference type="InterPro" id="IPR002164">
    <property type="entry name" value="NAP_family"/>
</dbReference>
<evidence type="ECO:0000313" key="4">
    <source>
        <dbReference type="Proteomes" id="UP001281761"/>
    </source>
</evidence>
<dbReference type="Pfam" id="PF00956">
    <property type="entry name" value="NAP"/>
    <property type="match status" value="1"/>
</dbReference>
<evidence type="ECO:0000313" key="3">
    <source>
        <dbReference type="EMBL" id="KAK2951994.1"/>
    </source>
</evidence>
<dbReference type="SUPFAM" id="SSF143113">
    <property type="entry name" value="NAP-like"/>
    <property type="match status" value="1"/>
</dbReference>
<evidence type="ECO:0000256" key="1">
    <source>
        <dbReference type="ARBA" id="ARBA00009947"/>
    </source>
</evidence>
<gene>
    <name evidence="3" type="ORF">BLNAU_13094</name>
</gene>